<dbReference type="EMBL" id="MU865936">
    <property type="protein sequence ID" value="KAK4449585.1"/>
    <property type="molecule type" value="Genomic_DNA"/>
</dbReference>
<evidence type="ECO:0000313" key="3">
    <source>
        <dbReference type="Proteomes" id="UP001321760"/>
    </source>
</evidence>
<name>A0AAV9GPZ3_9PEZI</name>
<feature type="region of interest" description="Disordered" evidence="1">
    <location>
        <begin position="1"/>
        <end position="29"/>
    </location>
</feature>
<proteinExistence type="predicted"/>
<dbReference type="Proteomes" id="UP001321760">
    <property type="component" value="Unassembled WGS sequence"/>
</dbReference>
<dbReference type="AlphaFoldDB" id="A0AAV9GPZ3"/>
<keyword evidence="3" id="KW-1185">Reference proteome</keyword>
<reference evidence="2" key="2">
    <citation type="submission" date="2023-05" db="EMBL/GenBank/DDBJ databases">
        <authorList>
            <consortium name="Lawrence Berkeley National Laboratory"/>
            <person name="Steindorff A."/>
            <person name="Hensen N."/>
            <person name="Bonometti L."/>
            <person name="Westerberg I."/>
            <person name="Brannstrom I.O."/>
            <person name="Guillou S."/>
            <person name="Cros-Aarteil S."/>
            <person name="Calhoun S."/>
            <person name="Haridas S."/>
            <person name="Kuo A."/>
            <person name="Mondo S."/>
            <person name="Pangilinan J."/>
            <person name="Riley R."/>
            <person name="Labutti K."/>
            <person name="Andreopoulos B."/>
            <person name="Lipzen A."/>
            <person name="Chen C."/>
            <person name="Yanf M."/>
            <person name="Daum C."/>
            <person name="Ng V."/>
            <person name="Clum A."/>
            <person name="Ohm R."/>
            <person name="Martin F."/>
            <person name="Silar P."/>
            <person name="Natvig D."/>
            <person name="Lalanne C."/>
            <person name="Gautier V."/>
            <person name="Ament-Velasquez S.L."/>
            <person name="Kruys A."/>
            <person name="Hutchinson M.I."/>
            <person name="Powell A.J."/>
            <person name="Barry K."/>
            <person name="Miller A.N."/>
            <person name="Grigoriev I.V."/>
            <person name="Debuchy R."/>
            <person name="Gladieux P."/>
            <person name="Thoren M.H."/>
            <person name="Johannesson H."/>
        </authorList>
    </citation>
    <scope>NUCLEOTIDE SEQUENCE</scope>
    <source>
        <strain evidence="2">PSN243</strain>
    </source>
</reference>
<comment type="caution">
    <text evidence="2">The sequence shown here is derived from an EMBL/GenBank/DDBJ whole genome shotgun (WGS) entry which is preliminary data.</text>
</comment>
<organism evidence="2 3">
    <name type="scientific">Podospora aff. communis PSN243</name>
    <dbReference type="NCBI Taxonomy" id="3040156"/>
    <lineage>
        <taxon>Eukaryota</taxon>
        <taxon>Fungi</taxon>
        <taxon>Dikarya</taxon>
        <taxon>Ascomycota</taxon>
        <taxon>Pezizomycotina</taxon>
        <taxon>Sordariomycetes</taxon>
        <taxon>Sordariomycetidae</taxon>
        <taxon>Sordariales</taxon>
        <taxon>Podosporaceae</taxon>
        <taxon>Podospora</taxon>
    </lineage>
</organism>
<accession>A0AAV9GPZ3</accession>
<protein>
    <submittedName>
        <fullName evidence="2">Uncharacterized protein</fullName>
    </submittedName>
</protein>
<evidence type="ECO:0000256" key="1">
    <source>
        <dbReference type="SAM" id="MobiDB-lite"/>
    </source>
</evidence>
<sequence>MEEPTDGNSHDKPNHPDANASQSTTDMSKTSVVLTMGKDQIPSDFSDDFLPEDLIIFAKPKDQGPQALPRHDFTRCPLECQCKLGQLILLLSENQAAWGAILVEPTPSNIIRQIARPVSWAVCVYLTLSIRRILRHAITLGGAVLYMSTTLALARRRRFRSCKPGDPGPIKQQMDSLEVGNVMVRLAPWPDRPLKLRFLPPVEDSMRILAAISLYERMHAGKEENTAPVECSVEELVDASIRESPDERYFFHTVDLTKFYWPKRTAEGDMMLI</sequence>
<reference evidence="2" key="1">
    <citation type="journal article" date="2023" name="Mol. Phylogenet. Evol.">
        <title>Genome-scale phylogeny and comparative genomics of the fungal order Sordariales.</title>
        <authorList>
            <person name="Hensen N."/>
            <person name="Bonometti L."/>
            <person name="Westerberg I."/>
            <person name="Brannstrom I.O."/>
            <person name="Guillou S."/>
            <person name="Cros-Aarteil S."/>
            <person name="Calhoun S."/>
            <person name="Haridas S."/>
            <person name="Kuo A."/>
            <person name="Mondo S."/>
            <person name="Pangilinan J."/>
            <person name="Riley R."/>
            <person name="LaButti K."/>
            <person name="Andreopoulos B."/>
            <person name="Lipzen A."/>
            <person name="Chen C."/>
            <person name="Yan M."/>
            <person name="Daum C."/>
            <person name="Ng V."/>
            <person name="Clum A."/>
            <person name="Steindorff A."/>
            <person name="Ohm R.A."/>
            <person name="Martin F."/>
            <person name="Silar P."/>
            <person name="Natvig D.O."/>
            <person name="Lalanne C."/>
            <person name="Gautier V."/>
            <person name="Ament-Velasquez S.L."/>
            <person name="Kruys A."/>
            <person name="Hutchinson M.I."/>
            <person name="Powell A.J."/>
            <person name="Barry K."/>
            <person name="Miller A.N."/>
            <person name="Grigoriev I.V."/>
            <person name="Debuchy R."/>
            <person name="Gladieux P."/>
            <person name="Hiltunen Thoren M."/>
            <person name="Johannesson H."/>
        </authorList>
    </citation>
    <scope>NUCLEOTIDE SEQUENCE</scope>
    <source>
        <strain evidence="2">PSN243</strain>
    </source>
</reference>
<evidence type="ECO:0000313" key="2">
    <source>
        <dbReference type="EMBL" id="KAK4449585.1"/>
    </source>
</evidence>
<gene>
    <name evidence="2" type="ORF">QBC34DRAFT_380045</name>
</gene>
<feature type="compositionally biased region" description="Polar residues" evidence="1">
    <location>
        <begin position="19"/>
        <end position="29"/>
    </location>
</feature>